<keyword evidence="12" id="KW-1185">Reference proteome</keyword>
<evidence type="ECO:0000259" key="10">
    <source>
        <dbReference type="Pfam" id="PF25198"/>
    </source>
</evidence>
<evidence type="ECO:0000256" key="4">
    <source>
        <dbReference type="ARBA" id="ARBA00022729"/>
    </source>
</evidence>
<feature type="signal peptide" evidence="8">
    <location>
        <begin position="1"/>
        <end position="20"/>
    </location>
</feature>
<name>A0ABW0LR36_9BACL</name>
<keyword evidence="3" id="KW-0309">Germination</keyword>
<dbReference type="PANTHER" id="PTHR35789:SF1">
    <property type="entry name" value="SPORE GERMINATION PROTEIN B3"/>
    <property type="match status" value="1"/>
</dbReference>
<keyword evidence="6" id="KW-0564">Palmitate</keyword>
<dbReference type="Pfam" id="PF05504">
    <property type="entry name" value="Spore_GerAC"/>
    <property type="match status" value="1"/>
</dbReference>
<organism evidence="11 12">
    <name type="scientific">Cohnella suwonensis</name>
    <dbReference type="NCBI Taxonomy" id="696072"/>
    <lineage>
        <taxon>Bacteria</taxon>
        <taxon>Bacillati</taxon>
        <taxon>Bacillota</taxon>
        <taxon>Bacilli</taxon>
        <taxon>Bacillales</taxon>
        <taxon>Paenibacillaceae</taxon>
        <taxon>Cohnella</taxon>
    </lineage>
</organism>
<dbReference type="Proteomes" id="UP001596105">
    <property type="component" value="Unassembled WGS sequence"/>
</dbReference>
<dbReference type="InterPro" id="IPR057336">
    <property type="entry name" value="GerAC_N"/>
</dbReference>
<reference evidence="12" key="1">
    <citation type="journal article" date="2019" name="Int. J. Syst. Evol. Microbiol.">
        <title>The Global Catalogue of Microorganisms (GCM) 10K type strain sequencing project: providing services to taxonomists for standard genome sequencing and annotation.</title>
        <authorList>
            <consortium name="The Broad Institute Genomics Platform"/>
            <consortium name="The Broad Institute Genome Sequencing Center for Infectious Disease"/>
            <person name="Wu L."/>
            <person name="Ma J."/>
        </authorList>
    </citation>
    <scope>NUCLEOTIDE SEQUENCE [LARGE SCALE GENOMIC DNA]</scope>
    <source>
        <strain evidence="12">CCUG 57113</strain>
    </source>
</reference>
<protein>
    <submittedName>
        <fullName evidence="11">Ger(X)C family spore germination protein</fullName>
    </submittedName>
</protein>
<evidence type="ECO:0000256" key="8">
    <source>
        <dbReference type="SAM" id="SignalP"/>
    </source>
</evidence>
<comment type="similarity">
    <text evidence="2">Belongs to the GerABKC lipoprotein family.</text>
</comment>
<dbReference type="InterPro" id="IPR046953">
    <property type="entry name" value="Spore_GerAC-like_C"/>
</dbReference>
<evidence type="ECO:0000256" key="6">
    <source>
        <dbReference type="ARBA" id="ARBA00023139"/>
    </source>
</evidence>
<feature type="chain" id="PRO_5046439067" evidence="8">
    <location>
        <begin position="21"/>
        <end position="365"/>
    </location>
</feature>
<dbReference type="Pfam" id="PF25198">
    <property type="entry name" value="Spore_GerAC_N"/>
    <property type="match status" value="1"/>
</dbReference>
<dbReference type="Gene3D" id="3.30.300.210">
    <property type="entry name" value="Nutrient germinant receptor protein C, domain 3"/>
    <property type="match status" value="1"/>
</dbReference>
<keyword evidence="4 8" id="KW-0732">Signal</keyword>
<gene>
    <name evidence="11" type="ORF">ACFPPD_06485</name>
</gene>
<comment type="subcellular location">
    <subcellularLocation>
        <location evidence="1">Membrane</location>
        <topology evidence="1">Lipid-anchor</topology>
    </subcellularLocation>
</comment>
<dbReference type="RefSeq" id="WP_209748703.1">
    <property type="nucleotide sequence ID" value="NZ_JBHSMH010000011.1"/>
</dbReference>
<evidence type="ECO:0000259" key="9">
    <source>
        <dbReference type="Pfam" id="PF05504"/>
    </source>
</evidence>
<evidence type="ECO:0000256" key="3">
    <source>
        <dbReference type="ARBA" id="ARBA00022544"/>
    </source>
</evidence>
<proteinExistence type="inferred from homology"/>
<evidence type="ECO:0000256" key="1">
    <source>
        <dbReference type="ARBA" id="ARBA00004635"/>
    </source>
</evidence>
<evidence type="ECO:0000313" key="12">
    <source>
        <dbReference type="Proteomes" id="UP001596105"/>
    </source>
</evidence>
<sequence length="365" mass="41200">MSVRKLFSAAALLFAFAALAGCGFKDIDKRFFVVTMGIDPGSRPDTVRVTLRLAIPSSKIDSGEANTEVEVEEAPTIAEAVRHIKALVDKELDFGQCRVFLLGKALLDKGVGESMEWMLRRRDVQMISFVGIAEPDAKTVLSLHPKSERYPGNALFLSFGNDGTESSYAMTEYLFDWARRMTETGKDAYMPVIRIDKDRNSYRIDKVAFMDKKKLRLTLDPEETQLYNLSGPRFGKKVLAVPVNGTRVVMSLMNVRTSVRIEGGNKPVVRFRVRANGAMEEIPIRFKNGDLQAIEREMEAQFNEDLDKLLCKIRDAGVDPYGFGLRYLASVFGGSKQWAYWKEKYPSVDFRVESRFLIQETGLID</sequence>
<dbReference type="EMBL" id="JBHSMH010000011">
    <property type="protein sequence ID" value="MFC5468360.1"/>
    <property type="molecule type" value="Genomic_DNA"/>
</dbReference>
<evidence type="ECO:0000256" key="7">
    <source>
        <dbReference type="ARBA" id="ARBA00023288"/>
    </source>
</evidence>
<evidence type="ECO:0000256" key="5">
    <source>
        <dbReference type="ARBA" id="ARBA00023136"/>
    </source>
</evidence>
<evidence type="ECO:0000313" key="11">
    <source>
        <dbReference type="EMBL" id="MFC5468360.1"/>
    </source>
</evidence>
<dbReference type="InterPro" id="IPR038501">
    <property type="entry name" value="Spore_GerAC_C_sf"/>
</dbReference>
<accession>A0ABW0LR36</accession>
<dbReference type="PANTHER" id="PTHR35789">
    <property type="entry name" value="SPORE GERMINATION PROTEIN B3"/>
    <property type="match status" value="1"/>
</dbReference>
<evidence type="ECO:0000256" key="2">
    <source>
        <dbReference type="ARBA" id="ARBA00007886"/>
    </source>
</evidence>
<keyword evidence="7" id="KW-0449">Lipoprotein</keyword>
<keyword evidence="5" id="KW-0472">Membrane</keyword>
<dbReference type="NCBIfam" id="TIGR02887">
    <property type="entry name" value="spore_ger_x_C"/>
    <property type="match status" value="1"/>
</dbReference>
<dbReference type="InterPro" id="IPR008844">
    <property type="entry name" value="Spore_GerAC-like"/>
</dbReference>
<feature type="domain" description="Spore germination GerAC-like C-terminal" evidence="9">
    <location>
        <begin position="207"/>
        <end position="362"/>
    </location>
</feature>
<dbReference type="PROSITE" id="PS51257">
    <property type="entry name" value="PROKAR_LIPOPROTEIN"/>
    <property type="match status" value="1"/>
</dbReference>
<comment type="caution">
    <text evidence="11">The sequence shown here is derived from an EMBL/GenBank/DDBJ whole genome shotgun (WGS) entry which is preliminary data.</text>
</comment>
<feature type="domain" description="Spore germination protein N-terminal" evidence="10">
    <location>
        <begin position="25"/>
        <end position="195"/>
    </location>
</feature>